<gene>
    <name evidence="1" type="ORF">ccrud_14185</name>
</gene>
<evidence type="ECO:0000313" key="2">
    <source>
        <dbReference type="Proteomes" id="UP000076929"/>
    </source>
</evidence>
<keyword evidence="1" id="KW-0614">Plasmid</keyword>
<protein>
    <submittedName>
        <fullName evidence="1">Uncharacterized protein</fullName>
    </submittedName>
</protein>
<dbReference type="AlphaFoldDB" id="A0A172QXW6"/>
<dbReference type="KEGG" id="ccjz:ccrud_14185"/>
<reference evidence="1 2" key="1">
    <citation type="submission" date="2016-05" db="EMBL/GenBank/DDBJ databases">
        <title>Complete genome sequence of Corynebacterium crudilactis, a new Corynebacterium species isolated from raw cow's milk.</title>
        <authorList>
            <person name="Christian R."/>
            <person name="Zimmermann J."/>
            <person name="Lipski A."/>
            <person name="Kalinowski J."/>
        </authorList>
    </citation>
    <scope>NUCLEOTIDE SEQUENCE [LARGE SCALE GENOMIC DNA]</scope>
    <source>
        <strain evidence="1 2">JZ16</strain>
        <plasmid evidence="1 2">pCRULAC1</plasmid>
    </source>
</reference>
<proteinExistence type="predicted"/>
<dbReference type="EMBL" id="CP015623">
    <property type="protein sequence ID" value="ANE05486.1"/>
    <property type="molecule type" value="Genomic_DNA"/>
</dbReference>
<organism evidence="1 2">
    <name type="scientific">Corynebacterium crudilactis</name>
    <dbReference type="NCBI Taxonomy" id="1652495"/>
    <lineage>
        <taxon>Bacteria</taxon>
        <taxon>Bacillati</taxon>
        <taxon>Actinomycetota</taxon>
        <taxon>Actinomycetes</taxon>
        <taxon>Mycobacteriales</taxon>
        <taxon>Corynebacteriaceae</taxon>
        <taxon>Corynebacterium</taxon>
    </lineage>
</organism>
<keyword evidence="2" id="KW-1185">Reference proteome</keyword>
<name>A0A172QXW6_9CORY</name>
<evidence type="ECO:0000313" key="1">
    <source>
        <dbReference type="EMBL" id="ANE05486.1"/>
    </source>
</evidence>
<accession>A0A172QXW6</accession>
<geneLocation type="plasmid" evidence="1 2">
    <name>pCRULAC1</name>
</geneLocation>
<dbReference type="Proteomes" id="UP000076929">
    <property type="component" value="Plasmid pCRULAC1"/>
</dbReference>
<sequence length="216" mass="25253">MFDLMNNTLEQEWDYFAKDATKDHELTIIREDGVYRHLRVATPGTNTYAWEIVTWPGHLAISGDVGDGYTFSRLYDMFDFFNPHATTNDTMPSIDFHYWAEKLGFAQRGTEKRFSPEQFLHRVREAAEAYAKEYDKNIDVEALCTQASHHTDNEYTAREWARDEDTVLSQDFYWEADFSVYDHHYVTACFAIADTIRRYNDVKKTPQENITAPATV</sequence>